<dbReference type="AlphaFoldDB" id="A0A914CVN6"/>
<dbReference type="PROSITE" id="PS01180">
    <property type="entry name" value="CUB"/>
    <property type="match status" value="2"/>
</dbReference>
<dbReference type="WBParaSite" id="ACRNAN_scaffold15238.g31924.t1">
    <property type="protein sequence ID" value="ACRNAN_scaffold15238.g31924.t1"/>
    <property type="gene ID" value="ACRNAN_scaffold15238.g31924"/>
</dbReference>
<feature type="disulfide bond" evidence="3">
    <location>
        <begin position="27"/>
        <end position="54"/>
    </location>
</feature>
<keyword evidence="5" id="KW-1185">Reference proteome</keyword>
<dbReference type="Pfam" id="PF00431">
    <property type="entry name" value="CUB"/>
    <property type="match status" value="2"/>
</dbReference>
<evidence type="ECO:0000313" key="6">
    <source>
        <dbReference type="WBParaSite" id="ACRNAN_scaffold15238.g31924.t1"/>
    </source>
</evidence>
<dbReference type="Proteomes" id="UP000887540">
    <property type="component" value="Unplaced"/>
</dbReference>
<name>A0A914CVN6_9BILA</name>
<dbReference type="InterPro" id="IPR035914">
    <property type="entry name" value="Sperma_CUB_dom_sf"/>
</dbReference>
<dbReference type="InterPro" id="IPR000859">
    <property type="entry name" value="CUB_dom"/>
</dbReference>
<feature type="domain" description="CUB" evidence="4">
    <location>
        <begin position="145"/>
        <end position="254"/>
    </location>
</feature>
<dbReference type="PANTHER" id="PTHR24251">
    <property type="entry name" value="OVOCHYMASE-RELATED"/>
    <property type="match status" value="1"/>
</dbReference>
<keyword evidence="2 3" id="KW-1015">Disulfide bond</keyword>
<keyword evidence="1" id="KW-0677">Repeat</keyword>
<dbReference type="Gene3D" id="2.60.120.290">
    <property type="entry name" value="Spermadhesin, CUB domain"/>
    <property type="match status" value="2"/>
</dbReference>
<comment type="caution">
    <text evidence="3">Lacks conserved residue(s) required for the propagation of feature annotation.</text>
</comment>
<evidence type="ECO:0000259" key="4">
    <source>
        <dbReference type="PROSITE" id="PS01180"/>
    </source>
</evidence>
<sequence length="266" mass="29547">MPHLIYRHTSVYSLSLSKDPCNHAYGCLPDLQSQSSGSLYSPNYPYVYPTGASCYFHIVANSAYSVSFTIYGNATLPSYAYIYVYDGMDDNDPLLGVLQGPIRQAATFISTTNTLYVRFIGGDTTSYLSTSQIGWIGSYSWINKVNQYFGSTSGLVLSPNYPQMYNNSLRYTYVISAPSATSIQLRILDFYTENNDDKLYLYIGYVGSGGSSNATFTGLLAPFNYTVPSNFFSLYFYSDASVTYRGFNILYCGIVSGLNVCDQRKS</sequence>
<proteinExistence type="predicted"/>
<feature type="domain" description="CUB" evidence="4">
    <location>
        <begin position="27"/>
        <end position="142"/>
    </location>
</feature>
<reference evidence="6" key="1">
    <citation type="submission" date="2022-11" db="UniProtKB">
        <authorList>
            <consortium name="WormBaseParasite"/>
        </authorList>
    </citation>
    <scope>IDENTIFICATION</scope>
</reference>
<evidence type="ECO:0000256" key="1">
    <source>
        <dbReference type="ARBA" id="ARBA00022737"/>
    </source>
</evidence>
<dbReference type="SUPFAM" id="SSF49854">
    <property type="entry name" value="Spermadhesin, CUB domain"/>
    <property type="match status" value="2"/>
</dbReference>
<evidence type="ECO:0000256" key="3">
    <source>
        <dbReference type="PROSITE-ProRule" id="PRU00059"/>
    </source>
</evidence>
<accession>A0A914CVN6</accession>
<dbReference type="CDD" id="cd00041">
    <property type="entry name" value="CUB"/>
    <property type="match status" value="2"/>
</dbReference>
<evidence type="ECO:0000313" key="5">
    <source>
        <dbReference type="Proteomes" id="UP000887540"/>
    </source>
</evidence>
<evidence type="ECO:0000256" key="2">
    <source>
        <dbReference type="ARBA" id="ARBA00023157"/>
    </source>
</evidence>
<dbReference type="PANTHER" id="PTHR24251:SF30">
    <property type="entry name" value="MEMBRANE FRIZZLED-RELATED PROTEIN"/>
    <property type="match status" value="1"/>
</dbReference>
<dbReference type="SMART" id="SM00042">
    <property type="entry name" value="CUB"/>
    <property type="match status" value="2"/>
</dbReference>
<organism evidence="5 6">
    <name type="scientific">Acrobeloides nanus</name>
    <dbReference type="NCBI Taxonomy" id="290746"/>
    <lineage>
        <taxon>Eukaryota</taxon>
        <taxon>Metazoa</taxon>
        <taxon>Ecdysozoa</taxon>
        <taxon>Nematoda</taxon>
        <taxon>Chromadorea</taxon>
        <taxon>Rhabditida</taxon>
        <taxon>Tylenchina</taxon>
        <taxon>Cephalobomorpha</taxon>
        <taxon>Cephaloboidea</taxon>
        <taxon>Cephalobidae</taxon>
        <taxon>Acrobeloides</taxon>
    </lineage>
</organism>
<protein>
    <submittedName>
        <fullName evidence="6">CUB domain-containing protein</fullName>
    </submittedName>
</protein>